<accession>A0A8J5STF8</accession>
<dbReference type="GO" id="GO:0008270">
    <property type="term" value="F:zinc ion binding"/>
    <property type="evidence" value="ECO:0007669"/>
    <property type="project" value="UniProtKB-KW"/>
</dbReference>
<organism evidence="10 11">
    <name type="scientific">Zizania palustris</name>
    <name type="common">Northern wild rice</name>
    <dbReference type="NCBI Taxonomy" id="103762"/>
    <lineage>
        <taxon>Eukaryota</taxon>
        <taxon>Viridiplantae</taxon>
        <taxon>Streptophyta</taxon>
        <taxon>Embryophyta</taxon>
        <taxon>Tracheophyta</taxon>
        <taxon>Spermatophyta</taxon>
        <taxon>Magnoliopsida</taxon>
        <taxon>Liliopsida</taxon>
        <taxon>Poales</taxon>
        <taxon>Poaceae</taxon>
        <taxon>BOP clade</taxon>
        <taxon>Oryzoideae</taxon>
        <taxon>Oryzeae</taxon>
        <taxon>Zizaniinae</taxon>
        <taxon>Zizania</taxon>
    </lineage>
</organism>
<reference evidence="10" key="2">
    <citation type="submission" date="2021-02" db="EMBL/GenBank/DDBJ databases">
        <authorList>
            <person name="Kimball J.A."/>
            <person name="Haas M.W."/>
            <person name="Macchietto M."/>
            <person name="Kono T."/>
            <person name="Duquette J."/>
            <person name="Shao M."/>
        </authorList>
    </citation>
    <scope>NUCLEOTIDE SEQUENCE</scope>
    <source>
        <tissue evidence="10">Fresh leaf tissue</tissue>
    </source>
</reference>
<evidence type="ECO:0000256" key="8">
    <source>
        <dbReference type="SAM" id="MobiDB-lite"/>
    </source>
</evidence>
<dbReference type="InterPro" id="IPR045194">
    <property type="entry name" value="MGRN1/RNF157-like"/>
</dbReference>
<keyword evidence="4" id="KW-0479">Metal-binding</keyword>
<dbReference type="PANTHER" id="PTHR22996:SF4">
    <property type="entry name" value="E3 UBIQUITIN-PROTEIN LIGASE LUL4-RELATED"/>
    <property type="match status" value="1"/>
</dbReference>
<dbReference type="EC" id="2.3.2.27" evidence="2"/>
<keyword evidence="11" id="KW-1185">Reference proteome</keyword>
<dbReference type="AlphaFoldDB" id="A0A8J5STF8"/>
<evidence type="ECO:0000313" key="10">
    <source>
        <dbReference type="EMBL" id="KAG8068873.1"/>
    </source>
</evidence>
<dbReference type="OrthoDB" id="1711136at2759"/>
<evidence type="ECO:0000256" key="5">
    <source>
        <dbReference type="ARBA" id="ARBA00022771"/>
    </source>
</evidence>
<dbReference type="GO" id="GO:0061630">
    <property type="term" value="F:ubiquitin protein ligase activity"/>
    <property type="evidence" value="ECO:0007669"/>
    <property type="project" value="UniProtKB-EC"/>
</dbReference>
<feature type="region of interest" description="Disordered" evidence="8">
    <location>
        <begin position="1"/>
        <end position="103"/>
    </location>
</feature>
<dbReference type="PANTHER" id="PTHR22996">
    <property type="entry name" value="MAHOGUNIN"/>
    <property type="match status" value="1"/>
</dbReference>
<gene>
    <name evidence="10" type="ORF">GUJ93_ZPchr0005g15422</name>
</gene>
<dbReference type="InterPro" id="IPR058981">
    <property type="entry name" value="MGRN1/RNF157-like_N"/>
</dbReference>
<name>A0A8J5STF8_ZIZPA</name>
<dbReference type="Pfam" id="PF26192">
    <property type="entry name" value="RNF157-like_N"/>
    <property type="match status" value="1"/>
</dbReference>
<dbReference type="Pfam" id="PF13920">
    <property type="entry name" value="zf-C3HC4_3"/>
    <property type="match status" value="1"/>
</dbReference>
<feature type="domain" description="MGRN1/RNF157-like N-terminal" evidence="9">
    <location>
        <begin position="122"/>
        <end position="274"/>
    </location>
</feature>
<evidence type="ECO:0000256" key="4">
    <source>
        <dbReference type="ARBA" id="ARBA00022723"/>
    </source>
</evidence>
<sequence>MGGASSSRRRRDDYYPAPPPPPPLHSHYSYPPPPPPPPPHHHHHPPPPPPPHHHHHRPPPPPHHASSSSAAAYYYNHPPPPHTYHGPWHPAPQPPQPERAALTAPPPEFVEHQQARKVKNDVNLHKDTIRLVRDDADPDRRLVAFTFDAVTDGSITIYYFAKEGKDCSFSSVYPELQTTTKIPFQKGLVQQFVQPSGSGVDFGFFSLDELSNPSGEVFPLVVYAEARPSPEEGDQPVNSTRAQITLAVIEEHHNDLRVKVVKQILWNDGVKYELQEIFGIVNSTEADVPNADDDDTGKECVICLTEPRDTAVFPCRHLCMCSECAKTLRANFTRALSLPNHRTVVTTPGNRGIAHPCPPVSHGYAVRSDSYLVSKPIYCVAVMTPGGKGQRTLTLPSATITPIALIPIWYQSQLSSGALAAVAA</sequence>
<evidence type="ECO:0000259" key="9">
    <source>
        <dbReference type="Pfam" id="PF26192"/>
    </source>
</evidence>
<protein>
    <recommendedName>
        <fullName evidence="2">RING-type E3 ubiquitin transferase</fullName>
        <ecNumber evidence="2">2.3.2.27</ecNumber>
    </recommendedName>
</protein>
<reference evidence="10" key="1">
    <citation type="journal article" date="2021" name="bioRxiv">
        <title>Whole Genome Assembly and Annotation of Northern Wild Rice, Zizania palustris L., Supports a Whole Genome Duplication in the Zizania Genus.</title>
        <authorList>
            <person name="Haas M."/>
            <person name="Kono T."/>
            <person name="Macchietto M."/>
            <person name="Millas R."/>
            <person name="McGilp L."/>
            <person name="Shao M."/>
            <person name="Duquette J."/>
            <person name="Hirsch C.N."/>
            <person name="Kimball J."/>
        </authorList>
    </citation>
    <scope>NUCLEOTIDE SEQUENCE</scope>
    <source>
        <tissue evidence="10">Fresh leaf tissue</tissue>
    </source>
</reference>
<proteinExistence type="predicted"/>
<feature type="compositionally biased region" description="Low complexity" evidence="8">
    <location>
        <begin position="64"/>
        <end position="76"/>
    </location>
</feature>
<evidence type="ECO:0000256" key="3">
    <source>
        <dbReference type="ARBA" id="ARBA00022679"/>
    </source>
</evidence>
<dbReference type="EMBL" id="JAAALK010000284">
    <property type="protein sequence ID" value="KAG8068873.1"/>
    <property type="molecule type" value="Genomic_DNA"/>
</dbReference>
<dbReference type="GO" id="GO:0016567">
    <property type="term" value="P:protein ubiquitination"/>
    <property type="evidence" value="ECO:0007669"/>
    <property type="project" value="TreeGrafter"/>
</dbReference>
<keyword evidence="3" id="KW-0808">Transferase</keyword>
<keyword evidence="6" id="KW-0833">Ubl conjugation pathway</keyword>
<evidence type="ECO:0000313" key="11">
    <source>
        <dbReference type="Proteomes" id="UP000729402"/>
    </source>
</evidence>
<evidence type="ECO:0000256" key="7">
    <source>
        <dbReference type="ARBA" id="ARBA00022833"/>
    </source>
</evidence>
<dbReference type="Proteomes" id="UP000729402">
    <property type="component" value="Unassembled WGS sequence"/>
</dbReference>
<comment type="caution">
    <text evidence="10">The sequence shown here is derived from an EMBL/GenBank/DDBJ whole genome shotgun (WGS) entry which is preliminary data.</text>
</comment>
<feature type="compositionally biased region" description="Pro residues" evidence="8">
    <location>
        <begin position="16"/>
        <end position="38"/>
    </location>
</feature>
<evidence type="ECO:0000256" key="6">
    <source>
        <dbReference type="ARBA" id="ARBA00022786"/>
    </source>
</evidence>
<evidence type="ECO:0000256" key="2">
    <source>
        <dbReference type="ARBA" id="ARBA00012483"/>
    </source>
</evidence>
<feature type="compositionally biased region" description="Basic residues" evidence="8">
    <location>
        <begin position="39"/>
        <end position="58"/>
    </location>
</feature>
<keyword evidence="5" id="KW-0863">Zinc-finger</keyword>
<comment type="catalytic activity">
    <reaction evidence="1">
        <text>S-ubiquitinyl-[E2 ubiquitin-conjugating enzyme]-L-cysteine + [acceptor protein]-L-lysine = [E2 ubiquitin-conjugating enzyme]-L-cysteine + N(6)-ubiquitinyl-[acceptor protein]-L-lysine.</text>
        <dbReference type="EC" id="2.3.2.27"/>
    </reaction>
</comment>
<keyword evidence="7" id="KW-0862">Zinc</keyword>
<evidence type="ECO:0000256" key="1">
    <source>
        <dbReference type="ARBA" id="ARBA00000900"/>
    </source>
</evidence>